<reference evidence="1" key="2">
    <citation type="submission" date="2025-09" db="UniProtKB">
        <authorList>
            <consortium name="EnsemblPlants"/>
        </authorList>
    </citation>
    <scope>IDENTIFICATION</scope>
</reference>
<accession>A0ACD5ZGX1</accession>
<evidence type="ECO:0000313" key="1">
    <source>
        <dbReference type="EnsemblPlants" id="AVESA.00010b.r2.6CG1146720.1.CDS.1"/>
    </source>
</evidence>
<proteinExistence type="predicted"/>
<evidence type="ECO:0000313" key="2">
    <source>
        <dbReference type="Proteomes" id="UP001732700"/>
    </source>
</evidence>
<protein>
    <submittedName>
        <fullName evidence="1">Uncharacterized protein</fullName>
    </submittedName>
</protein>
<dbReference type="Proteomes" id="UP001732700">
    <property type="component" value="Chromosome 6C"/>
</dbReference>
<keyword evidence="2" id="KW-1185">Reference proteome</keyword>
<name>A0ACD5ZGX1_AVESA</name>
<reference evidence="1" key="1">
    <citation type="submission" date="2021-05" db="EMBL/GenBank/DDBJ databases">
        <authorList>
            <person name="Scholz U."/>
            <person name="Mascher M."/>
            <person name="Fiebig A."/>
        </authorList>
    </citation>
    <scope>NUCLEOTIDE SEQUENCE [LARGE SCALE GENOMIC DNA]</scope>
</reference>
<sequence length="109" mass="12179">MFGIHQAADGGADLCYTIRLNEGEGSRWQMVRKISLGSGYLHSIKAATERYFLLGSSSFKMPNLEYISMDVKTLQLVKICVKPPVSVASWFKTRIYTNFLPSLLSSPTI</sequence>
<dbReference type="EnsemblPlants" id="AVESA.00010b.r2.6CG1146720.1">
    <property type="protein sequence ID" value="AVESA.00010b.r2.6CG1146720.1.CDS.1"/>
    <property type="gene ID" value="AVESA.00010b.r2.6CG1146720"/>
</dbReference>
<organism evidence="1 2">
    <name type="scientific">Avena sativa</name>
    <name type="common">Oat</name>
    <dbReference type="NCBI Taxonomy" id="4498"/>
    <lineage>
        <taxon>Eukaryota</taxon>
        <taxon>Viridiplantae</taxon>
        <taxon>Streptophyta</taxon>
        <taxon>Embryophyta</taxon>
        <taxon>Tracheophyta</taxon>
        <taxon>Spermatophyta</taxon>
        <taxon>Magnoliopsida</taxon>
        <taxon>Liliopsida</taxon>
        <taxon>Poales</taxon>
        <taxon>Poaceae</taxon>
        <taxon>BOP clade</taxon>
        <taxon>Pooideae</taxon>
        <taxon>Poodae</taxon>
        <taxon>Poeae</taxon>
        <taxon>Poeae Chloroplast Group 1 (Aveneae type)</taxon>
        <taxon>Aveninae</taxon>
        <taxon>Avena</taxon>
    </lineage>
</organism>